<name>A0A926F1I2_9FIRM</name>
<comment type="caution">
    <text evidence="9">The sequence shown here is derived from an EMBL/GenBank/DDBJ whole genome shotgun (WGS) entry which is preliminary data.</text>
</comment>
<proteinExistence type="predicted"/>
<dbReference type="GO" id="GO:0003677">
    <property type="term" value="F:DNA binding"/>
    <property type="evidence" value="ECO:0007669"/>
    <property type="project" value="InterPro"/>
</dbReference>
<dbReference type="GO" id="GO:0008408">
    <property type="term" value="F:3'-5' exonuclease activity"/>
    <property type="evidence" value="ECO:0007669"/>
    <property type="project" value="InterPro"/>
</dbReference>
<sequence>MDFKDIIGHEKAIDTLQRAIKNKTISHSYLFEGEEGIGKKMVAYAFSKTLLCKEQGHEPCNKCTSCMKFDSGNHPDFFLIEPEKDIIRKFEIENMISEMSTSPFESNKKVFVIDDSHKMNIESKNSLLKTLEEPPYYVNIILISSSPNSLLPTILSRVQNIKFYPIETSKVIEVLVNKYHKPEGEARFIAEFTKGALGKAIQLFEEEGFNEIREETIQIIDSLIKGNKAKAFSSMEFFNENKDKIYQILDIFLYWFRDLLIYKELGETNILVNKDKLEKLSKQSNMDFDKINDIIENIMETRENIRRNVNFQLAIETMLLSI</sequence>
<organism evidence="9 10">
    <name type="scientific">Wansuia hejianensis</name>
    <dbReference type="NCBI Taxonomy" id="2763667"/>
    <lineage>
        <taxon>Bacteria</taxon>
        <taxon>Bacillati</taxon>
        <taxon>Bacillota</taxon>
        <taxon>Clostridia</taxon>
        <taxon>Lachnospirales</taxon>
        <taxon>Lachnospiraceae</taxon>
        <taxon>Wansuia</taxon>
    </lineage>
</organism>
<dbReference type="SUPFAM" id="SSF52540">
    <property type="entry name" value="P-loop containing nucleoside triphosphate hydrolases"/>
    <property type="match status" value="1"/>
</dbReference>
<dbReference type="InterPro" id="IPR027417">
    <property type="entry name" value="P-loop_NTPase"/>
</dbReference>
<evidence type="ECO:0000256" key="6">
    <source>
        <dbReference type="ARBA" id="ARBA00022932"/>
    </source>
</evidence>
<evidence type="ECO:0000256" key="5">
    <source>
        <dbReference type="ARBA" id="ARBA00022705"/>
    </source>
</evidence>
<dbReference type="AlphaFoldDB" id="A0A926F1I2"/>
<protein>
    <recommendedName>
        <fullName evidence="2">DNA polymerase III subunit delta'</fullName>
        <ecNumber evidence="1">2.7.7.7</ecNumber>
    </recommendedName>
</protein>
<dbReference type="InterPro" id="IPR050238">
    <property type="entry name" value="DNA_Rep/Repair_Clamp_Loader"/>
</dbReference>
<evidence type="ECO:0000256" key="4">
    <source>
        <dbReference type="ARBA" id="ARBA00022695"/>
    </source>
</evidence>
<dbReference type="GO" id="GO:0006261">
    <property type="term" value="P:DNA-templated DNA replication"/>
    <property type="evidence" value="ECO:0007669"/>
    <property type="project" value="TreeGrafter"/>
</dbReference>
<dbReference type="InterPro" id="IPR004622">
    <property type="entry name" value="DNA_pol_HolB"/>
</dbReference>
<keyword evidence="5" id="KW-0235">DNA replication</keyword>
<dbReference type="RefSeq" id="WP_249323059.1">
    <property type="nucleotide sequence ID" value="NZ_JACRTK010000001.1"/>
</dbReference>
<evidence type="ECO:0000313" key="9">
    <source>
        <dbReference type="EMBL" id="MBC8590239.1"/>
    </source>
</evidence>
<dbReference type="NCBIfam" id="TIGR00678">
    <property type="entry name" value="holB"/>
    <property type="match status" value="1"/>
</dbReference>
<evidence type="ECO:0000313" key="10">
    <source>
        <dbReference type="Proteomes" id="UP000601522"/>
    </source>
</evidence>
<feature type="domain" description="DNA polymerase III delta subunit C-terminal" evidence="8">
    <location>
        <begin position="211"/>
        <end position="322"/>
    </location>
</feature>
<evidence type="ECO:0000256" key="7">
    <source>
        <dbReference type="ARBA" id="ARBA00049244"/>
    </source>
</evidence>
<keyword evidence="3 9" id="KW-0808">Transferase</keyword>
<gene>
    <name evidence="9" type="primary">holB</name>
    <name evidence="9" type="ORF">H8689_03665</name>
</gene>
<evidence type="ECO:0000256" key="1">
    <source>
        <dbReference type="ARBA" id="ARBA00012417"/>
    </source>
</evidence>
<dbReference type="Gene3D" id="1.20.272.10">
    <property type="match status" value="1"/>
</dbReference>
<comment type="catalytic activity">
    <reaction evidence="7">
        <text>DNA(n) + a 2'-deoxyribonucleoside 5'-triphosphate = DNA(n+1) + diphosphate</text>
        <dbReference type="Rhea" id="RHEA:22508"/>
        <dbReference type="Rhea" id="RHEA-COMP:17339"/>
        <dbReference type="Rhea" id="RHEA-COMP:17340"/>
        <dbReference type="ChEBI" id="CHEBI:33019"/>
        <dbReference type="ChEBI" id="CHEBI:61560"/>
        <dbReference type="ChEBI" id="CHEBI:173112"/>
        <dbReference type="EC" id="2.7.7.7"/>
    </reaction>
</comment>
<dbReference type="Pfam" id="PF13177">
    <property type="entry name" value="DNA_pol3_delta2"/>
    <property type="match status" value="1"/>
</dbReference>
<keyword evidence="10" id="KW-1185">Reference proteome</keyword>
<dbReference type="Proteomes" id="UP000601522">
    <property type="component" value="Unassembled WGS sequence"/>
</dbReference>
<dbReference type="PANTHER" id="PTHR11669">
    <property type="entry name" value="REPLICATION FACTOR C / DNA POLYMERASE III GAMMA-TAU SUBUNIT"/>
    <property type="match status" value="1"/>
</dbReference>
<accession>A0A926F1I2</accession>
<dbReference type="FunFam" id="3.40.50.300:FF:001255">
    <property type="entry name" value="DNA polymerase III subunit delta"/>
    <property type="match status" value="1"/>
</dbReference>
<dbReference type="Gene3D" id="3.40.50.300">
    <property type="entry name" value="P-loop containing nucleotide triphosphate hydrolases"/>
    <property type="match status" value="1"/>
</dbReference>
<keyword evidence="6" id="KW-0239">DNA-directed DNA polymerase</keyword>
<evidence type="ECO:0000256" key="2">
    <source>
        <dbReference type="ARBA" id="ARBA00014363"/>
    </source>
</evidence>
<dbReference type="PANTHER" id="PTHR11669:SF8">
    <property type="entry name" value="DNA POLYMERASE III SUBUNIT DELTA"/>
    <property type="match status" value="1"/>
</dbReference>
<evidence type="ECO:0000256" key="3">
    <source>
        <dbReference type="ARBA" id="ARBA00022679"/>
    </source>
</evidence>
<dbReference type="GO" id="GO:0009360">
    <property type="term" value="C:DNA polymerase III complex"/>
    <property type="evidence" value="ECO:0007669"/>
    <property type="project" value="InterPro"/>
</dbReference>
<dbReference type="EMBL" id="JACRTK010000001">
    <property type="protein sequence ID" value="MBC8590239.1"/>
    <property type="molecule type" value="Genomic_DNA"/>
</dbReference>
<dbReference type="Pfam" id="PF09115">
    <property type="entry name" value="DNApol3-delta_C"/>
    <property type="match status" value="1"/>
</dbReference>
<reference evidence="9 10" key="1">
    <citation type="submission" date="2020-08" db="EMBL/GenBank/DDBJ databases">
        <title>Genome public.</title>
        <authorList>
            <person name="Liu C."/>
            <person name="Sun Q."/>
        </authorList>
    </citation>
    <scope>NUCLEOTIDE SEQUENCE [LARGE SCALE GENOMIC DNA]</scope>
    <source>
        <strain evidence="9 10">NSJ-26</strain>
    </source>
</reference>
<dbReference type="EC" id="2.7.7.7" evidence="1"/>
<dbReference type="InterPro" id="IPR015199">
    <property type="entry name" value="DNA_pol_III_delta_C"/>
</dbReference>
<evidence type="ECO:0000259" key="8">
    <source>
        <dbReference type="Pfam" id="PF09115"/>
    </source>
</evidence>
<dbReference type="GO" id="GO:0003887">
    <property type="term" value="F:DNA-directed DNA polymerase activity"/>
    <property type="evidence" value="ECO:0007669"/>
    <property type="project" value="UniProtKB-KW"/>
</dbReference>
<keyword evidence="4 9" id="KW-0548">Nucleotidyltransferase</keyword>